<proteinExistence type="predicted"/>
<dbReference type="PANTHER" id="PTHR23048">
    <property type="entry name" value="MYOSIN LIGHT CHAIN 1, 3"/>
    <property type="match status" value="1"/>
</dbReference>
<dbReference type="Pfam" id="PF13499">
    <property type="entry name" value="EF-hand_7"/>
    <property type="match status" value="2"/>
</dbReference>
<dbReference type="SMART" id="SM00054">
    <property type="entry name" value="EFh"/>
    <property type="match status" value="3"/>
</dbReference>
<evidence type="ECO:0000259" key="3">
    <source>
        <dbReference type="PROSITE" id="PS50222"/>
    </source>
</evidence>
<evidence type="ECO:0000313" key="4">
    <source>
        <dbReference type="EMBL" id="JAG99121.1"/>
    </source>
</evidence>
<reference evidence="4" key="1">
    <citation type="submission" date="2015-03" db="EMBL/GenBank/DDBJ databases">
        <title>A transcriptome of Araucaria cunninghamii, an australian fine timber species.</title>
        <authorList>
            <person name="Jing Yi C.J.Y."/>
            <person name="Yin San L.Y.S."/>
            <person name="Abdul Karim S.S."/>
            <person name="Wan Azmi N.N."/>
            <person name="Hercus R.R."/>
            <person name="Croft L.L."/>
        </authorList>
    </citation>
    <scope>NUCLEOTIDE SEQUENCE</scope>
    <source>
        <strain evidence="4">MI0301</strain>
        <tissue evidence="4">Leaf</tissue>
    </source>
</reference>
<dbReference type="SUPFAM" id="SSF47473">
    <property type="entry name" value="EF-hand"/>
    <property type="match status" value="1"/>
</dbReference>
<accession>A0A0D6R8P7</accession>
<dbReference type="InterPro" id="IPR050230">
    <property type="entry name" value="CALM/Myosin/TropC-like"/>
</dbReference>
<dbReference type="Gene3D" id="1.10.238.10">
    <property type="entry name" value="EF-hand"/>
    <property type="match status" value="2"/>
</dbReference>
<dbReference type="PROSITE" id="PS50222">
    <property type="entry name" value="EF_HAND_2"/>
    <property type="match status" value="3"/>
</dbReference>
<feature type="domain" description="EF-hand" evidence="3">
    <location>
        <begin position="79"/>
        <end position="114"/>
    </location>
</feature>
<sequence>MVKDLTEEQTASMREAFSLFDTDRDGCITVAELGTVMRSLGENPTQAELQDIIKREQISGTIDFPRFVDVMRRNMKGGNFHMQLKDAFKVLDKDGTGMISVAELRHVLTSVGEKLEPSEFDEWIREIKVDSDGNISYEEFIARMMVK</sequence>
<dbReference type="AlphaFoldDB" id="A0A0D6R8P7"/>
<dbReference type="EMBL" id="GCKF01007991">
    <property type="protein sequence ID" value="JAG99121.1"/>
    <property type="molecule type" value="Transcribed_RNA"/>
</dbReference>
<dbReference type="FunFam" id="1.10.238.10:FF:000527">
    <property type="entry name" value="Calmodulin-3"/>
    <property type="match status" value="1"/>
</dbReference>
<feature type="domain" description="EF-hand" evidence="3">
    <location>
        <begin position="8"/>
        <end position="43"/>
    </location>
</feature>
<dbReference type="InterPro" id="IPR011992">
    <property type="entry name" value="EF-hand-dom_pair"/>
</dbReference>
<dbReference type="InterPro" id="IPR002048">
    <property type="entry name" value="EF_hand_dom"/>
</dbReference>
<protein>
    <recommendedName>
        <fullName evidence="3">EF-hand domain-containing protein</fullName>
    </recommendedName>
</protein>
<name>A0A0D6R8P7_ARACU</name>
<keyword evidence="1" id="KW-0677">Repeat</keyword>
<dbReference type="GO" id="GO:0016460">
    <property type="term" value="C:myosin II complex"/>
    <property type="evidence" value="ECO:0007669"/>
    <property type="project" value="TreeGrafter"/>
</dbReference>
<feature type="domain" description="EF-hand" evidence="3">
    <location>
        <begin position="115"/>
        <end position="147"/>
    </location>
</feature>
<dbReference type="PANTHER" id="PTHR23048:SF0">
    <property type="entry name" value="CALMODULIN LIKE 3"/>
    <property type="match status" value="1"/>
</dbReference>
<dbReference type="PROSITE" id="PS00018">
    <property type="entry name" value="EF_HAND_1"/>
    <property type="match status" value="2"/>
</dbReference>
<evidence type="ECO:0000256" key="2">
    <source>
        <dbReference type="ARBA" id="ARBA00022837"/>
    </source>
</evidence>
<keyword evidence="2" id="KW-0106">Calcium</keyword>
<dbReference type="InterPro" id="IPR018247">
    <property type="entry name" value="EF_Hand_1_Ca_BS"/>
</dbReference>
<dbReference type="GO" id="GO:0005509">
    <property type="term" value="F:calcium ion binding"/>
    <property type="evidence" value="ECO:0007669"/>
    <property type="project" value="InterPro"/>
</dbReference>
<organism evidence="4">
    <name type="scientific">Araucaria cunninghamii</name>
    <name type="common">Hoop pine</name>
    <name type="synonym">Moreton Bay pine</name>
    <dbReference type="NCBI Taxonomy" id="56994"/>
    <lineage>
        <taxon>Eukaryota</taxon>
        <taxon>Viridiplantae</taxon>
        <taxon>Streptophyta</taxon>
        <taxon>Embryophyta</taxon>
        <taxon>Tracheophyta</taxon>
        <taxon>Spermatophyta</taxon>
        <taxon>Pinopsida</taxon>
        <taxon>Pinidae</taxon>
        <taxon>Conifers II</taxon>
        <taxon>Araucariales</taxon>
        <taxon>Araucariaceae</taxon>
        <taxon>Araucaria</taxon>
    </lineage>
</organism>
<dbReference type="CDD" id="cd00051">
    <property type="entry name" value="EFh"/>
    <property type="match status" value="2"/>
</dbReference>
<evidence type="ECO:0000256" key="1">
    <source>
        <dbReference type="ARBA" id="ARBA00022737"/>
    </source>
</evidence>